<evidence type="ECO:0000313" key="1">
    <source>
        <dbReference type="EMBL" id="PQK17449.1"/>
    </source>
</evidence>
<reference evidence="1 2" key="1">
    <citation type="submission" date="2016-07" db="EMBL/GenBank/DDBJ databases">
        <title>Comparative genomics of the entomopathogenic fungus Beauveria bassiana.</title>
        <authorList>
            <person name="Valero Jimenez C.A."/>
            <person name="Zwaan B.J."/>
            <person name="Van Kan J.A."/>
            <person name="Takken W."/>
            <person name="Debets A.J."/>
            <person name="Schoustra S.E."/>
            <person name="Koenraadt C.J."/>
        </authorList>
    </citation>
    <scope>NUCLEOTIDE SEQUENCE [LARGE SCALE GENOMIC DNA]</scope>
    <source>
        <strain evidence="1 2">ARSEF 8028</strain>
    </source>
</reference>
<protein>
    <submittedName>
        <fullName evidence="1">Uncharacterized protein</fullName>
    </submittedName>
</protein>
<dbReference type="OrthoDB" id="3259529at2759"/>
<name>A0A2S7YNA8_BEABA</name>
<evidence type="ECO:0000313" key="2">
    <source>
        <dbReference type="Proteomes" id="UP000237441"/>
    </source>
</evidence>
<dbReference type="AlphaFoldDB" id="A0A2S7YNA8"/>
<gene>
    <name evidence="1" type="ORF">BB8028_0007g06440</name>
</gene>
<dbReference type="Proteomes" id="UP000237441">
    <property type="component" value="Unassembled WGS sequence"/>
</dbReference>
<dbReference type="EMBL" id="JRHA01000007">
    <property type="protein sequence ID" value="PQK17449.1"/>
    <property type="molecule type" value="Genomic_DNA"/>
</dbReference>
<accession>A0A2S7YNA8</accession>
<sequence length="273" mass="30663">MSTSPRNTSPTSSVAHLPVDTVETVDKQASCGGHGTHEMRQVIRTLEAEEIPCCACGVSALMYYGAARVRTHWEICVPPNMLELAETLLLDRHSSRYTRNSMAHQPDPHLRPCPHLKCIGINVSFILIPSHLVHIECQPSNFERSSNGIPYPALAVLIQSFLDRNDPVSLQDAVDGSNVTEEWGVSNLDLHGYTDTDWAHERNAAISMEQPDGRPIFLFGLVPEVPFKRKDLWESAVRTKKGRLGWKTPETLFVTRFRLRNSSDPWLGHRECC</sequence>
<proteinExistence type="predicted"/>
<organism evidence="1 2">
    <name type="scientific">Beauveria bassiana</name>
    <name type="common">White muscardine disease fungus</name>
    <name type="synonym">Tritirachium shiotae</name>
    <dbReference type="NCBI Taxonomy" id="176275"/>
    <lineage>
        <taxon>Eukaryota</taxon>
        <taxon>Fungi</taxon>
        <taxon>Dikarya</taxon>
        <taxon>Ascomycota</taxon>
        <taxon>Pezizomycotina</taxon>
        <taxon>Sordariomycetes</taxon>
        <taxon>Hypocreomycetidae</taxon>
        <taxon>Hypocreales</taxon>
        <taxon>Cordycipitaceae</taxon>
        <taxon>Beauveria</taxon>
    </lineage>
</organism>
<comment type="caution">
    <text evidence="1">The sequence shown here is derived from an EMBL/GenBank/DDBJ whole genome shotgun (WGS) entry which is preliminary data.</text>
</comment>